<evidence type="ECO:0000313" key="8">
    <source>
        <dbReference type="EMBL" id="KAF1918201.1"/>
    </source>
</evidence>
<dbReference type="GO" id="GO:0004252">
    <property type="term" value="F:serine-type endopeptidase activity"/>
    <property type="evidence" value="ECO:0007669"/>
    <property type="project" value="InterPro"/>
</dbReference>
<dbReference type="OrthoDB" id="6380398at2759"/>
<organism evidence="8 9">
    <name type="scientific">Ampelomyces quisqualis</name>
    <name type="common">Powdery mildew agent</name>
    <dbReference type="NCBI Taxonomy" id="50730"/>
    <lineage>
        <taxon>Eukaryota</taxon>
        <taxon>Fungi</taxon>
        <taxon>Dikarya</taxon>
        <taxon>Ascomycota</taxon>
        <taxon>Pezizomycotina</taxon>
        <taxon>Dothideomycetes</taxon>
        <taxon>Pleosporomycetidae</taxon>
        <taxon>Pleosporales</taxon>
        <taxon>Pleosporineae</taxon>
        <taxon>Phaeosphaeriaceae</taxon>
        <taxon>Ampelomyces</taxon>
    </lineage>
</organism>
<evidence type="ECO:0000313" key="9">
    <source>
        <dbReference type="Proteomes" id="UP000800096"/>
    </source>
</evidence>
<sequence>MYAKSVFAALAVPALISGAAIPQNDPPFNWEEGPSDIVGGVPASQGDLPSMVSVQLAGFGHLCGGTLLNANTVVSAAHCYFRRTNSTFSIRAGSLDRNSGGTTAQVASILLHPNYNDGTSDSDVAILKLSTAVATDSTISYAALAAPSSDPAAGSTATVYGWGDTTSGGTDSTTLRKVDVPVVSRVTCSNNYSDSTRAITDTMFCAGLDAGGKDSCQGDSGGPIVSSENALIGIVSWGAGCAQPGKPGVYASVGALSSFITSNL</sequence>
<keyword evidence="1 5" id="KW-0645">Protease</keyword>
<keyword evidence="6" id="KW-0732">Signal</keyword>
<feature type="chain" id="PRO_5025518129" evidence="6">
    <location>
        <begin position="23"/>
        <end position="264"/>
    </location>
</feature>
<dbReference type="FunFam" id="2.40.10.10:FF:000077">
    <property type="entry name" value="Predicted protein"/>
    <property type="match status" value="1"/>
</dbReference>
<dbReference type="Pfam" id="PF00089">
    <property type="entry name" value="Trypsin"/>
    <property type="match status" value="1"/>
</dbReference>
<evidence type="ECO:0000256" key="1">
    <source>
        <dbReference type="ARBA" id="ARBA00022670"/>
    </source>
</evidence>
<feature type="signal peptide" evidence="6">
    <location>
        <begin position="1"/>
        <end position="22"/>
    </location>
</feature>
<dbReference type="InterPro" id="IPR043504">
    <property type="entry name" value="Peptidase_S1_PA_chymotrypsin"/>
</dbReference>
<dbReference type="PROSITE" id="PS00135">
    <property type="entry name" value="TRYPSIN_SER"/>
    <property type="match status" value="1"/>
</dbReference>
<dbReference type="InterPro" id="IPR001254">
    <property type="entry name" value="Trypsin_dom"/>
</dbReference>
<name>A0A6A5QR21_AMPQU</name>
<dbReference type="SUPFAM" id="SSF50494">
    <property type="entry name" value="Trypsin-like serine proteases"/>
    <property type="match status" value="1"/>
</dbReference>
<dbReference type="InterPro" id="IPR033116">
    <property type="entry name" value="TRYPSIN_SER"/>
</dbReference>
<dbReference type="PANTHER" id="PTHR24252">
    <property type="entry name" value="ACROSIN-RELATED"/>
    <property type="match status" value="1"/>
</dbReference>
<evidence type="ECO:0000256" key="5">
    <source>
        <dbReference type="RuleBase" id="RU363034"/>
    </source>
</evidence>
<dbReference type="Gene3D" id="2.40.10.10">
    <property type="entry name" value="Trypsin-like serine proteases"/>
    <property type="match status" value="2"/>
</dbReference>
<dbReference type="PROSITE" id="PS50240">
    <property type="entry name" value="TRYPSIN_DOM"/>
    <property type="match status" value="1"/>
</dbReference>
<proteinExistence type="predicted"/>
<dbReference type="InterPro" id="IPR018114">
    <property type="entry name" value="TRYPSIN_HIS"/>
</dbReference>
<dbReference type="CDD" id="cd00190">
    <property type="entry name" value="Tryp_SPc"/>
    <property type="match status" value="1"/>
</dbReference>
<reference evidence="8" key="1">
    <citation type="journal article" date="2020" name="Stud. Mycol.">
        <title>101 Dothideomycetes genomes: a test case for predicting lifestyles and emergence of pathogens.</title>
        <authorList>
            <person name="Haridas S."/>
            <person name="Albert R."/>
            <person name="Binder M."/>
            <person name="Bloem J."/>
            <person name="Labutti K."/>
            <person name="Salamov A."/>
            <person name="Andreopoulos B."/>
            <person name="Baker S."/>
            <person name="Barry K."/>
            <person name="Bills G."/>
            <person name="Bluhm B."/>
            <person name="Cannon C."/>
            <person name="Castanera R."/>
            <person name="Culley D."/>
            <person name="Daum C."/>
            <person name="Ezra D."/>
            <person name="Gonzalez J."/>
            <person name="Henrissat B."/>
            <person name="Kuo A."/>
            <person name="Liang C."/>
            <person name="Lipzen A."/>
            <person name="Lutzoni F."/>
            <person name="Magnuson J."/>
            <person name="Mondo S."/>
            <person name="Nolan M."/>
            <person name="Ohm R."/>
            <person name="Pangilinan J."/>
            <person name="Park H.-J."/>
            <person name="Ramirez L."/>
            <person name="Alfaro M."/>
            <person name="Sun H."/>
            <person name="Tritt A."/>
            <person name="Yoshinaga Y."/>
            <person name="Zwiers L.-H."/>
            <person name="Turgeon B."/>
            <person name="Goodwin S."/>
            <person name="Spatafora J."/>
            <person name="Crous P."/>
            <person name="Grigoriev I."/>
        </authorList>
    </citation>
    <scope>NUCLEOTIDE SEQUENCE</scope>
    <source>
        <strain evidence="8">HMLAC05119</strain>
    </source>
</reference>
<dbReference type="GO" id="GO:0006508">
    <property type="term" value="P:proteolysis"/>
    <property type="evidence" value="ECO:0007669"/>
    <property type="project" value="UniProtKB-KW"/>
</dbReference>
<evidence type="ECO:0000256" key="3">
    <source>
        <dbReference type="ARBA" id="ARBA00022825"/>
    </source>
</evidence>
<dbReference type="PANTHER" id="PTHR24252:SF7">
    <property type="entry name" value="HYALIN"/>
    <property type="match status" value="1"/>
</dbReference>
<protein>
    <submittedName>
        <fullName evidence="8">Trypsin-like cysteine/serine peptidase domain-containing protein</fullName>
    </submittedName>
</protein>
<evidence type="ECO:0000256" key="2">
    <source>
        <dbReference type="ARBA" id="ARBA00022801"/>
    </source>
</evidence>
<evidence type="ECO:0000259" key="7">
    <source>
        <dbReference type="PROSITE" id="PS50240"/>
    </source>
</evidence>
<dbReference type="InterPro" id="IPR001314">
    <property type="entry name" value="Peptidase_S1A"/>
</dbReference>
<evidence type="ECO:0000256" key="4">
    <source>
        <dbReference type="ARBA" id="ARBA00023157"/>
    </source>
</evidence>
<dbReference type="PROSITE" id="PS00134">
    <property type="entry name" value="TRYPSIN_HIS"/>
    <property type="match status" value="1"/>
</dbReference>
<gene>
    <name evidence="8" type="ORF">BDU57DRAFT_594361</name>
</gene>
<dbReference type="Proteomes" id="UP000800096">
    <property type="component" value="Unassembled WGS sequence"/>
</dbReference>
<accession>A0A6A5QR21</accession>
<dbReference type="SMART" id="SM00020">
    <property type="entry name" value="Tryp_SPc"/>
    <property type="match status" value="1"/>
</dbReference>
<keyword evidence="4" id="KW-1015">Disulfide bond</keyword>
<dbReference type="EMBL" id="ML979134">
    <property type="protein sequence ID" value="KAF1918201.1"/>
    <property type="molecule type" value="Genomic_DNA"/>
</dbReference>
<keyword evidence="3 5" id="KW-0720">Serine protease</keyword>
<evidence type="ECO:0000256" key="6">
    <source>
        <dbReference type="SAM" id="SignalP"/>
    </source>
</evidence>
<dbReference type="InterPro" id="IPR009003">
    <property type="entry name" value="Peptidase_S1_PA"/>
</dbReference>
<keyword evidence="9" id="KW-1185">Reference proteome</keyword>
<feature type="domain" description="Peptidase S1" evidence="7">
    <location>
        <begin position="37"/>
        <end position="264"/>
    </location>
</feature>
<dbReference type="PRINTS" id="PR00722">
    <property type="entry name" value="CHYMOTRYPSIN"/>
</dbReference>
<dbReference type="AlphaFoldDB" id="A0A6A5QR21"/>
<keyword evidence="2 5" id="KW-0378">Hydrolase</keyword>